<dbReference type="Proteomes" id="UP000261812">
    <property type="component" value="Chromosome"/>
</dbReference>
<dbReference type="InterPro" id="IPR036895">
    <property type="entry name" value="Uracil-DNA_glycosylase-like_sf"/>
</dbReference>
<evidence type="ECO:0000256" key="6">
    <source>
        <dbReference type="ARBA" id="ARBA00022723"/>
    </source>
</evidence>
<evidence type="ECO:0000313" key="15">
    <source>
        <dbReference type="Proteomes" id="UP000261812"/>
    </source>
</evidence>
<evidence type="ECO:0000256" key="3">
    <source>
        <dbReference type="ARBA" id="ARBA00012030"/>
    </source>
</evidence>
<reference evidence="15" key="1">
    <citation type="submission" date="2018-09" db="EMBL/GenBank/DDBJ databases">
        <title>Complete genome sequence of thermophilic cyanobacteria strain Thermosynechococcus elongatus PKUAC-SCTE542.</title>
        <authorList>
            <person name="Liang Y."/>
            <person name="Tang J."/>
            <person name="Daroch M."/>
        </authorList>
    </citation>
    <scope>NUCLEOTIDE SEQUENCE [LARGE SCALE GENOMIC DNA]</scope>
    <source>
        <strain evidence="15">E542</strain>
    </source>
</reference>
<dbReference type="Gene3D" id="3.40.470.10">
    <property type="entry name" value="Uracil-DNA glycosylase-like domain"/>
    <property type="match status" value="1"/>
</dbReference>
<name>A0A7D6J3V0_9CYAN</name>
<keyword evidence="8" id="KW-0378">Hydrolase</keyword>
<protein>
    <recommendedName>
        <fullName evidence="4">Type-4 uracil-DNA glycosylase</fullName>
        <ecNumber evidence="3">3.2.2.27</ecNumber>
    </recommendedName>
</protein>
<evidence type="ECO:0000256" key="12">
    <source>
        <dbReference type="SAM" id="MobiDB-lite"/>
    </source>
</evidence>
<evidence type="ECO:0000259" key="13">
    <source>
        <dbReference type="SMART" id="SM00986"/>
    </source>
</evidence>
<evidence type="ECO:0000256" key="1">
    <source>
        <dbReference type="ARBA" id="ARBA00001400"/>
    </source>
</evidence>
<dbReference type="CDD" id="cd10030">
    <property type="entry name" value="UDG-F4_TTUDGA_SPO1dp_like"/>
    <property type="match status" value="1"/>
</dbReference>
<dbReference type="PANTHER" id="PTHR33693:SF1">
    <property type="entry name" value="TYPE-4 URACIL-DNA GLYCOSYLASE"/>
    <property type="match status" value="1"/>
</dbReference>
<gene>
    <name evidence="14" type="ORF">D3A95_06435</name>
</gene>
<comment type="similarity">
    <text evidence="2">Belongs to the uracil-DNA glycosylase (UDG) superfamily. Type 4 (UDGa) family.</text>
</comment>
<dbReference type="InterPro" id="IPR005122">
    <property type="entry name" value="Uracil-DNA_glycosylase-like"/>
</dbReference>
<dbReference type="KEGG" id="tsq:D3A95_06435"/>
<feature type="compositionally biased region" description="Low complexity" evidence="12">
    <location>
        <begin position="12"/>
        <end position="23"/>
    </location>
</feature>
<keyword evidence="9" id="KW-0408">Iron</keyword>
<dbReference type="GO" id="GO:0046872">
    <property type="term" value="F:metal ion binding"/>
    <property type="evidence" value="ECO:0007669"/>
    <property type="project" value="UniProtKB-KW"/>
</dbReference>
<comment type="catalytic activity">
    <reaction evidence="1">
        <text>Hydrolyzes single-stranded DNA or mismatched double-stranded DNA and polynucleotides, releasing free uracil.</text>
        <dbReference type="EC" id="3.2.2.27"/>
    </reaction>
</comment>
<evidence type="ECO:0000256" key="9">
    <source>
        <dbReference type="ARBA" id="ARBA00023004"/>
    </source>
</evidence>
<sequence length="235" mass="25911">MSEPLQFSLFDTPTAAEPAPATPLDPATYDQIPLRAEVPIPVGTYRDLEALAAHCQQCQRCGLAATRTHVVVSRGNPAAKLMIIGEGPGQAEDETGRPFVGKAGQLLDKILASVNLDSERDAYICNIVKCRPPGNRVPTPVEAAACLPYLLEQIRLVNPRIILLAGATAVSGLLKDNRGITKIRGQWIEWQGRWCMPIFHPAYLLRNNSREPGSPKWLTWQDMQAVRDRLRQLDS</sequence>
<dbReference type="SMART" id="SM00986">
    <property type="entry name" value="UDG"/>
    <property type="match status" value="1"/>
</dbReference>
<dbReference type="EC" id="3.2.2.27" evidence="3"/>
<evidence type="ECO:0000313" key="14">
    <source>
        <dbReference type="EMBL" id="QLL30014.1"/>
    </source>
</evidence>
<evidence type="ECO:0000256" key="2">
    <source>
        <dbReference type="ARBA" id="ARBA00006521"/>
    </source>
</evidence>
<dbReference type="GO" id="GO:0051539">
    <property type="term" value="F:4 iron, 4 sulfur cluster binding"/>
    <property type="evidence" value="ECO:0007669"/>
    <property type="project" value="UniProtKB-KW"/>
</dbReference>
<dbReference type="GO" id="GO:0006281">
    <property type="term" value="P:DNA repair"/>
    <property type="evidence" value="ECO:0007669"/>
    <property type="project" value="UniProtKB-KW"/>
</dbReference>
<keyword evidence="10" id="KW-0411">Iron-sulfur</keyword>
<accession>A0A7D6J3V0</accession>
<feature type="domain" description="Uracil-DNA glycosylase-like" evidence="13">
    <location>
        <begin position="72"/>
        <end position="224"/>
    </location>
</feature>
<keyword evidence="6" id="KW-0479">Metal-binding</keyword>
<dbReference type="InterPro" id="IPR005273">
    <property type="entry name" value="Ura-DNA_glyco_family4"/>
</dbReference>
<organism evidence="14 15">
    <name type="scientific">Thermosynechococcus sichuanensis E542</name>
    <dbReference type="NCBI Taxonomy" id="2016101"/>
    <lineage>
        <taxon>Bacteria</taxon>
        <taxon>Bacillati</taxon>
        <taxon>Cyanobacteriota</taxon>
        <taxon>Cyanophyceae</taxon>
        <taxon>Acaryochloridales</taxon>
        <taxon>Thermosynechococcaceae</taxon>
        <taxon>Thermosynechococcus</taxon>
        <taxon>Thermosynechococcus sichuanensis</taxon>
    </lineage>
</organism>
<dbReference type="AlphaFoldDB" id="A0A7D6J3V0"/>
<feature type="region of interest" description="Disordered" evidence="12">
    <location>
        <begin position="1"/>
        <end position="23"/>
    </location>
</feature>
<keyword evidence="7" id="KW-0227">DNA damage</keyword>
<dbReference type="EMBL" id="CP032152">
    <property type="protein sequence ID" value="QLL30014.1"/>
    <property type="molecule type" value="Genomic_DNA"/>
</dbReference>
<dbReference type="SMART" id="SM00987">
    <property type="entry name" value="UreE_C"/>
    <property type="match status" value="1"/>
</dbReference>
<proteinExistence type="inferred from homology"/>
<evidence type="ECO:0000256" key="8">
    <source>
        <dbReference type="ARBA" id="ARBA00022801"/>
    </source>
</evidence>
<evidence type="ECO:0000256" key="11">
    <source>
        <dbReference type="ARBA" id="ARBA00023204"/>
    </source>
</evidence>
<dbReference type="PANTHER" id="PTHR33693">
    <property type="entry name" value="TYPE-5 URACIL-DNA GLYCOSYLASE"/>
    <property type="match status" value="1"/>
</dbReference>
<dbReference type="RefSeq" id="WP_181496781.1">
    <property type="nucleotide sequence ID" value="NZ_CP032152.1"/>
</dbReference>
<keyword evidence="5" id="KW-0004">4Fe-4S</keyword>
<dbReference type="NCBIfam" id="TIGR00758">
    <property type="entry name" value="UDG_fam4"/>
    <property type="match status" value="1"/>
</dbReference>
<keyword evidence="11" id="KW-0234">DNA repair</keyword>
<evidence type="ECO:0000256" key="7">
    <source>
        <dbReference type="ARBA" id="ARBA00022763"/>
    </source>
</evidence>
<dbReference type="SUPFAM" id="SSF52141">
    <property type="entry name" value="Uracil-DNA glycosylase-like"/>
    <property type="match status" value="1"/>
</dbReference>
<dbReference type="GO" id="GO:0004844">
    <property type="term" value="F:uracil DNA N-glycosylase activity"/>
    <property type="evidence" value="ECO:0007669"/>
    <property type="project" value="UniProtKB-EC"/>
</dbReference>
<evidence type="ECO:0000256" key="4">
    <source>
        <dbReference type="ARBA" id="ARBA00019403"/>
    </source>
</evidence>
<evidence type="ECO:0000256" key="10">
    <source>
        <dbReference type="ARBA" id="ARBA00023014"/>
    </source>
</evidence>
<dbReference type="Pfam" id="PF03167">
    <property type="entry name" value="UDG"/>
    <property type="match status" value="1"/>
</dbReference>
<keyword evidence="15" id="KW-1185">Reference proteome</keyword>
<dbReference type="InterPro" id="IPR051536">
    <property type="entry name" value="UDG_Type-4/5"/>
</dbReference>
<evidence type="ECO:0000256" key="5">
    <source>
        <dbReference type="ARBA" id="ARBA00022485"/>
    </source>
</evidence>